<dbReference type="InterPro" id="IPR036388">
    <property type="entry name" value="WH-like_DNA-bd_sf"/>
</dbReference>
<dbReference type="InterPro" id="IPR036286">
    <property type="entry name" value="LexA/Signal_pep-like_sf"/>
</dbReference>
<accession>A0A3M0GNQ2</accession>
<evidence type="ECO:0000256" key="5">
    <source>
        <dbReference type="ARBA" id="ARBA00022801"/>
    </source>
</evidence>
<dbReference type="SUPFAM" id="SSF51306">
    <property type="entry name" value="LexA/Signal peptidase"/>
    <property type="match status" value="1"/>
</dbReference>
<name>A0A3M0GNQ2_9ACTN</name>
<proteinExistence type="inferred from homology"/>
<reference evidence="17 18" key="1">
    <citation type="submission" date="2018-10" db="EMBL/GenBank/DDBJ databases">
        <title>Tessaracoccus antarcticuss sp. nov., isolated from sediment.</title>
        <authorList>
            <person name="Zhou L.Y."/>
            <person name="Du Z.J."/>
        </authorList>
    </citation>
    <scope>NUCLEOTIDE SEQUENCE [LARGE SCALE GENOMIC DNA]</scope>
    <source>
        <strain evidence="17 18">JDX10</strain>
    </source>
</reference>
<feature type="active site" description="For autocatalytic cleavage activity" evidence="12">
    <location>
        <position position="172"/>
    </location>
</feature>
<dbReference type="Pfam" id="PF01726">
    <property type="entry name" value="LexA_DNA_bind"/>
    <property type="match status" value="1"/>
</dbReference>
<dbReference type="InterPro" id="IPR039418">
    <property type="entry name" value="LexA-like"/>
</dbReference>
<feature type="active site" description="For autocatalytic cleavage activity" evidence="12">
    <location>
        <position position="209"/>
    </location>
</feature>
<dbReference type="InterPro" id="IPR006199">
    <property type="entry name" value="LexA_DNA-bd_dom"/>
</dbReference>
<dbReference type="GO" id="GO:0003677">
    <property type="term" value="F:DNA binding"/>
    <property type="evidence" value="ECO:0007669"/>
    <property type="project" value="UniProtKB-UniRule"/>
</dbReference>
<organism evidence="17 18">
    <name type="scientific">Tessaracoccus antarcticus</name>
    <dbReference type="NCBI Taxonomy" id="2479848"/>
    <lineage>
        <taxon>Bacteria</taxon>
        <taxon>Bacillati</taxon>
        <taxon>Actinomycetota</taxon>
        <taxon>Actinomycetes</taxon>
        <taxon>Propionibacteriales</taxon>
        <taxon>Propionibacteriaceae</taxon>
        <taxon>Tessaracoccus</taxon>
    </lineage>
</organism>
<dbReference type="Gene3D" id="1.10.10.10">
    <property type="entry name" value="Winged helix-like DNA-binding domain superfamily/Winged helix DNA-binding domain"/>
    <property type="match status" value="1"/>
</dbReference>
<feature type="DNA-binding region" description="H-T-H motif" evidence="12">
    <location>
        <begin position="66"/>
        <end position="86"/>
    </location>
</feature>
<dbReference type="AlphaFoldDB" id="A0A3M0GNQ2"/>
<evidence type="ECO:0000256" key="3">
    <source>
        <dbReference type="ARBA" id="ARBA00022705"/>
    </source>
</evidence>
<evidence type="ECO:0000256" key="9">
    <source>
        <dbReference type="ARBA" id="ARBA00023163"/>
    </source>
</evidence>
<evidence type="ECO:0000256" key="11">
    <source>
        <dbReference type="ARBA" id="ARBA00023236"/>
    </source>
</evidence>
<evidence type="ECO:0000256" key="8">
    <source>
        <dbReference type="ARBA" id="ARBA00023125"/>
    </source>
</evidence>
<evidence type="ECO:0000259" key="15">
    <source>
        <dbReference type="Pfam" id="PF00717"/>
    </source>
</evidence>
<dbReference type="EMBL" id="REFW01000003">
    <property type="protein sequence ID" value="RMB58916.1"/>
    <property type="molecule type" value="Genomic_DNA"/>
</dbReference>
<keyword evidence="9 12" id="KW-0804">Transcription</keyword>
<dbReference type="InterPro" id="IPR036390">
    <property type="entry name" value="WH_DNA-bd_sf"/>
</dbReference>
<comment type="catalytic activity">
    <reaction evidence="12">
        <text>Hydrolysis of Ala-|-Gly bond in repressor LexA.</text>
        <dbReference type="EC" id="3.4.21.88"/>
    </reaction>
</comment>
<keyword evidence="11 12" id="KW-0742">SOS response</keyword>
<dbReference type="Gene3D" id="2.10.109.10">
    <property type="entry name" value="Umud Fragment, subunit A"/>
    <property type="match status" value="1"/>
</dbReference>
<evidence type="ECO:0000256" key="7">
    <source>
        <dbReference type="ARBA" id="ARBA00023015"/>
    </source>
</evidence>
<dbReference type="GO" id="GO:0045892">
    <property type="term" value="P:negative regulation of DNA-templated transcription"/>
    <property type="evidence" value="ECO:0007669"/>
    <property type="project" value="UniProtKB-UniRule"/>
</dbReference>
<keyword evidence="6 12" id="KW-0068">Autocatalytic cleavage</keyword>
<evidence type="ECO:0000256" key="10">
    <source>
        <dbReference type="ARBA" id="ARBA00023204"/>
    </source>
</evidence>
<dbReference type="RefSeq" id="WP_121902035.1">
    <property type="nucleotide sequence ID" value="NZ_REFW01000003.1"/>
</dbReference>
<dbReference type="Pfam" id="PF00717">
    <property type="entry name" value="Peptidase_S24"/>
    <property type="match status" value="1"/>
</dbReference>
<dbReference type="HAMAP" id="MF_00015">
    <property type="entry name" value="LexA"/>
    <property type="match status" value="1"/>
</dbReference>
<dbReference type="PRINTS" id="PR00726">
    <property type="entry name" value="LEXASERPTASE"/>
</dbReference>
<dbReference type="InterPro" id="IPR050077">
    <property type="entry name" value="LexA_repressor"/>
</dbReference>
<evidence type="ECO:0000256" key="6">
    <source>
        <dbReference type="ARBA" id="ARBA00022813"/>
    </source>
</evidence>
<keyword evidence="7 12" id="KW-0805">Transcription regulation</keyword>
<keyword evidence="18" id="KW-1185">Reference proteome</keyword>
<feature type="domain" description="Peptidase S24/S26A/S26B/S26C" evidence="15">
    <location>
        <begin position="130"/>
        <end position="242"/>
    </location>
</feature>
<dbReference type="NCBIfam" id="TIGR00498">
    <property type="entry name" value="lexA"/>
    <property type="match status" value="1"/>
</dbReference>
<comment type="subunit">
    <text evidence="12">Homodimer.</text>
</comment>
<dbReference type="OrthoDB" id="9802364at2"/>
<dbReference type="InterPro" id="IPR006197">
    <property type="entry name" value="Peptidase_S24_LexA"/>
</dbReference>
<comment type="caution">
    <text evidence="17">The sequence shown here is derived from an EMBL/GenBank/DDBJ whole genome shotgun (WGS) entry which is preliminary data.</text>
</comment>
<keyword evidence="3 12" id="KW-0235">DNA replication</keyword>
<dbReference type="GO" id="GO:0004252">
    <property type="term" value="F:serine-type endopeptidase activity"/>
    <property type="evidence" value="ECO:0007669"/>
    <property type="project" value="UniProtKB-UniRule"/>
</dbReference>
<dbReference type="PANTHER" id="PTHR33516">
    <property type="entry name" value="LEXA REPRESSOR"/>
    <property type="match status" value="1"/>
</dbReference>
<evidence type="ECO:0000256" key="1">
    <source>
        <dbReference type="ARBA" id="ARBA00007484"/>
    </source>
</evidence>
<dbReference type="GO" id="GO:0009432">
    <property type="term" value="P:SOS response"/>
    <property type="evidence" value="ECO:0007669"/>
    <property type="project" value="UniProtKB-UniRule"/>
</dbReference>
<dbReference type="EC" id="3.4.21.88" evidence="12"/>
<evidence type="ECO:0000256" key="13">
    <source>
        <dbReference type="RuleBase" id="RU003991"/>
    </source>
</evidence>
<keyword evidence="2 12" id="KW-0678">Repressor</keyword>
<evidence type="ECO:0000313" key="18">
    <source>
        <dbReference type="Proteomes" id="UP000275256"/>
    </source>
</evidence>
<keyword evidence="10 12" id="KW-0234">DNA repair</keyword>
<dbReference type="GO" id="GO:0006260">
    <property type="term" value="P:DNA replication"/>
    <property type="evidence" value="ECO:0007669"/>
    <property type="project" value="UniProtKB-UniRule"/>
</dbReference>
<evidence type="ECO:0000256" key="4">
    <source>
        <dbReference type="ARBA" id="ARBA00022763"/>
    </source>
</evidence>
<evidence type="ECO:0000256" key="14">
    <source>
        <dbReference type="SAM" id="MobiDB-lite"/>
    </source>
</evidence>
<dbReference type="InterPro" id="IPR015927">
    <property type="entry name" value="Peptidase_S24_S26A/B/C"/>
</dbReference>
<evidence type="ECO:0000313" key="17">
    <source>
        <dbReference type="EMBL" id="RMB58916.1"/>
    </source>
</evidence>
<comment type="similarity">
    <text evidence="1 12 13">Belongs to the peptidase S24 family.</text>
</comment>
<feature type="site" description="Cleavage; by autolysis" evidence="12">
    <location>
        <begin position="137"/>
        <end position="138"/>
    </location>
</feature>
<feature type="domain" description="LexA repressor DNA-binding" evidence="16">
    <location>
        <begin position="41"/>
        <end position="103"/>
    </location>
</feature>
<dbReference type="Proteomes" id="UP000275256">
    <property type="component" value="Unassembled WGS sequence"/>
</dbReference>
<comment type="function">
    <text evidence="12">Represses a number of genes involved in the response to DNA damage (SOS response), including recA and lexA. In the presence of single-stranded DNA, RecA interacts with LexA causing an autocatalytic cleavage which disrupts the DNA-binding part of LexA, leading to derepression of the SOS regulon and eventually DNA repair.</text>
</comment>
<dbReference type="CDD" id="cd06529">
    <property type="entry name" value="S24_LexA-like"/>
    <property type="match status" value="1"/>
</dbReference>
<dbReference type="FunFam" id="2.10.109.10:FF:000001">
    <property type="entry name" value="LexA repressor"/>
    <property type="match status" value="1"/>
</dbReference>
<dbReference type="GO" id="GO:0006508">
    <property type="term" value="P:proteolysis"/>
    <property type="evidence" value="ECO:0007669"/>
    <property type="project" value="InterPro"/>
</dbReference>
<evidence type="ECO:0000259" key="16">
    <source>
        <dbReference type="Pfam" id="PF01726"/>
    </source>
</evidence>
<dbReference type="SUPFAM" id="SSF46785">
    <property type="entry name" value="Winged helix' DNA-binding domain"/>
    <property type="match status" value="1"/>
</dbReference>
<keyword evidence="5 12" id="KW-0378">Hydrolase</keyword>
<dbReference type="PANTHER" id="PTHR33516:SF2">
    <property type="entry name" value="LEXA REPRESSOR-RELATED"/>
    <property type="match status" value="1"/>
</dbReference>
<gene>
    <name evidence="12 17" type="primary">lexA</name>
    <name evidence="17" type="ORF">EAX62_12460</name>
</gene>
<dbReference type="InterPro" id="IPR006200">
    <property type="entry name" value="LexA"/>
</dbReference>
<keyword evidence="4 12" id="KW-0227">DNA damage</keyword>
<protein>
    <recommendedName>
        <fullName evidence="12">LexA repressor</fullName>
        <ecNumber evidence="12">3.4.21.88</ecNumber>
    </recommendedName>
</protein>
<keyword evidence="8 12" id="KW-0238">DNA-binding</keyword>
<sequence length="248" mass="27226">MADELDPTAPKRRRGRPTKAQVEAEMAGISSLPDGPEDSWGLTPRQRRVLHVIKDAVENIGYPPSIRELAQKAGLASTSSVSYQLKVLEEKGFLRRDPNRPRALVVTLPESEPMASEQTFDAHPNTVNAPLLGRIAAGGPILAEEQVEDVFALPRQLVGDGQLFMLQVQGDSMIDAAICSGDWVVVRQQPDANNGDIVAALLDEEATVKTYRRKDGKVWLMPHNERYSPIDGSDARIMGKVVAVMRRV</sequence>
<dbReference type="GO" id="GO:0006281">
    <property type="term" value="P:DNA repair"/>
    <property type="evidence" value="ECO:0007669"/>
    <property type="project" value="UniProtKB-UniRule"/>
</dbReference>
<feature type="region of interest" description="Disordered" evidence="14">
    <location>
        <begin position="1"/>
        <end position="42"/>
    </location>
</feature>
<evidence type="ECO:0000256" key="2">
    <source>
        <dbReference type="ARBA" id="ARBA00022491"/>
    </source>
</evidence>
<evidence type="ECO:0000256" key="12">
    <source>
        <dbReference type="HAMAP-Rule" id="MF_00015"/>
    </source>
</evidence>